<evidence type="ECO:0000256" key="4">
    <source>
        <dbReference type="ARBA" id="ARBA00022692"/>
    </source>
</evidence>
<keyword evidence="4 7" id="KW-0812">Transmembrane</keyword>
<evidence type="ECO:0000256" key="1">
    <source>
        <dbReference type="ARBA" id="ARBA00004429"/>
    </source>
</evidence>
<comment type="caution">
    <text evidence="8">The sequence shown here is derived from an EMBL/GenBank/DDBJ whole genome shotgun (WGS) entry which is preliminary data.</text>
</comment>
<proteinExistence type="predicted"/>
<keyword evidence="9" id="KW-1185">Reference proteome</keyword>
<organism evidence="8 9">
    <name type="scientific">Campylobacter coli 80352</name>
    <dbReference type="NCBI Taxonomy" id="887288"/>
    <lineage>
        <taxon>Bacteria</taxon>
        <taxon>Pseudomonadati</taxon>
        <taxon>Campylobacterota</taxon>
        <taxon>Epsilonproteobacteria</taxon>
        <taxon>Campylobacterales</taxon>
        <taxon>Campylobacteraceae</taxon>
        <taxon>Campylobacter</taxon>
    </lineage>
</organism>
<evidence type="ECO:0000313" key="8">
    <source>
        <dbReference type="EMBL" id="EIA63751.1"/>
    </source>
</evidence>
<protein>
    <submittedName>
        <fullName evidence="8">Na+/H+ antiporter NhaA</fullName>
    </submittedName>
</protein>
<evidence type="ECO:0000256" key="5">
    <source>
        <dbReference type="ARBA" id="ARBA00022989"/>
    </source>
</evidence>
<dbReference type="Pfam" id="PF06965">
    <property type="entry name" value="Na_H_antiport_1"/>
    <property type="match status" value="1"/>
</dbReference>
<name>A0ABN0EPP1_CAMCO</name>
<dbReference type="EMBL" id="AIMT01000051">
    <property type="protein sequence ID" value="EIA63751.1"/>
    <property type="molecule type" value="Genomic_DNA"/>
</dbReference>
<gene>
    <name evidence="8" type="ORF">cco14_05805</name>
</gene>
<dbReference type="InterPro" id="IPR023171">
    <property type="entry name" value="Na/H_antiporter_dom_sf"/>
</dbReference>
<evidence type="ECO:0000256" key="7">
    <source>
        <dbReference type="SAM" id="Phobius"/>
    </source>
</evidence>
<keyword evidence="2" id="KW-1003">Cell membrane</keyword>
<dbReference type="InterPro" id="IPR004670">
    <property type="entry name" value="NhaA"/>
</dbReference>
<evidence type="ECO:0000256" key="3">
    <source>
        <dbReference type="ARBA" id="ARBA00022519"/>
    </source>
</evidence>
<keyword evidence="6 7" id="KW-0472">Membrane</keyword>
<feature type="transmembrane region" description="Helical" evidence="7">
    <location>
        <begin position="92"/>
        <end position="113"/>
    </location>
</feature>
<dbReference type="Proteomes" id="UP000005511">
    <property type="component" value="Unassembled WGS sequence"/>
</dbReference>
<evidence type="ECO:0000313" key="9">
    <source>
        <dbReference type="Proteomes" id="UP000005511"/>
    </source>
</evidence>
<accession>A0ABN0EPP1</accession>
<feature type="transmembrane region" description="Helical" evidence="7">
    <location>
        <begin position="60"/>
        <end position="80"/>
    </location>
</feature>
<dbReference type="RefSeq" id="WP_002781326.1">
    <property type="nucleotide sequence ID" value="NZ_AIMT01000051.1"/>
</dbReference>
<dbReference type="PANTHER" id="PTHR30341">
    <property type="entry name" value="SODIUM ION/PROTON ANTIPORTER NHAA-RELATED"/>
    <property type="match status" value="1"/>
</dbReference>
<feature type="non-terminal residue" evidence="8">
    <location>
        <position position="162"/>
    </location>
</feature>
<dbReference type="Gene3D" id="1.20.1530.10">
    <property type="entry name" value="Na+/H+ antiporter like domain"/>
    <property type="match status" value="1"/>
</dbReference>
<dbReference type="PANTHER" id="PTHR30341:SF0">
    <property type="entry name" value="NA(+)_H(+) ANTIPORTER NHAA"/>
    <property type="match status" value="1"/>
</dbReference>
<sequence>MQAVKKIILSETFPGILLIFFTLLALLFKNSSLSVIYTDFFHANFTIGFDHFQIAKSLDLWINDGLIAIFFLCIGLELKYEILRGQLKNIRSVSLPIFGALGGMIVPALIFSAINYSHEFAMKGWAIPTATDIAFAVGILMLLGNRIPSSLKLFLLSLAIFD</sequence>
<evidence type="ECO:0000256" key="6">
    <source>
        <dbReference type="ARBA" id="ARBA00023136"/>
    </source>
</evidence>
<keyword evidence="5 7" id="KW-1133">Transmembrane helix</keyword>
<keyword evidence="3" id="KW-0997">Cell inner membrane</keyword>
<comment type="subcellular location">
    <subcellularLocation>
        <location evidence="1">Cell inner membrane</location>
        <topology evidence="1">Multi-pass membrane protein</topology>
    </subcellularLocation>
</comment>
<reference evidence="8 9" key="1">
    <citation type="submission" date="2010-09" db="EMBL/GenBank/DDBJ databases">
        <authorList>
            <person name="Richards V."/>
            <person name="Lefebure T."/>
            <person name="Suzuki H."/>
            <person name="Pavinski Bitar P."/>
            <person name="Stanhope M."/>
        </authorList>
    </citation>
    <scope>NUCLEOTIDE SEQUENCE [LARGE SCALE GENOMIC DNA]</scope>
    <source>
        <strain evidence="8 9">80352</strain>
    </source>
</reference>
<feature type="transmembrane region" description="Helical" evidence="7">
    <location>
        <begin position="7"/>
        <end position="28"/>
    </location>
</feature>
<evidence type="ECO:0000256" key="2">
    <source>
        <dbReference type="ARBA" id="ARBA00022475"/>
    </source>
</evidence>
<feature type="transmembrane region" description="Helical" evidence="7">
    <location>
        <begin position="125"/>
        <end position="143"/>
    </location>
</feature>